<sequence length="47" mass="5553">MFPLSFQCPYPFICKKNAIMKKRSSCGFFSENAKKFCRNPQNILKFL</sequence>
<evidence type="ECO:0000313" key="2">
    <source>
        <dbReference type="Proteomes" id="UP000070376"/>
    </source>
</evidence>
<gene>
    <name evidence="1" type="ORF">HMPREF3213_02937</name>
</gene>
<name>A0A133KGJ9_HEYCO</name>
<evidence type="ECO:0000313" key="1">
    <source>
        <dbReference type="EMBL" id="KWZ78681.1"/>
    </source>
</evidence>
<dbReference type="Proteomes" id="UP000070376">
    <property type="component" value="Unassembled WGS sequence"/>
</dbReference>
<dbReference type="EMBL" id="LRPN01000138">
    <property type="protein sequence ID" value="KWZ78681.1"/>
    <property type="molecule type" value="Genomic_DNA"/>
</dbReference>
<comment type="caution">
    <text evidence="1">The sequence shown here is derived from an EMBL/GenBank/DDBJ whole genome shotgun (WGS) entry which is preliminary data.</text>
</comment>
<dbReference type="PATRIC" id="fig|1398.22.peg.2940"/>
<accession>A0A133KGJ9</accession>
<organism evidence="1 2">
    <name type="scientific">Heyndrickxia coagulans</name>
    <name type="common">Weizmannia coagulans</name>
    <dbReference type="NCBI Taxonomy" id="1398"/>
    <lineage>
        <taxon>Bacteria</taxon>
        <taxon>Bacillati</taxon>
        <taxon>Bacillota</taxon>
        <taxon>Bacilli</taxon>
        <taxon>Bacillales</taxon>
        <taxon>Bacillaceae</taxon>
        <taxon>Heyndrickxia</taxon>
    </lineage>
</organism>
<proteinExistence type="predicted"/>
<reference evidence="2" key="1">
    <citation type="submission" date="2016-01" db="EMBL/GenBank/DDBJ databases">
        <authorList>
            <person name="Mitreva M."/>
            <person name="Pepin K.H."/>
            <person name="Mihindukulasuriya K.A."/>
            <person name="Fulton R."/>
            <person name="Fronick C."/>
            <person name="O'Laughlin M."/>
            <person name="Miner T."/>
            <person name="Herter B."/>
            <person name="Rosa B.A."/>
            <person name="Cordes M."/>
            <person name="Tomlinson C."/>
            <person name="Wollam A."/>
            <person name="Palsikar V.B."/>
            <person name="Mardis E.R."/>
            <person name="Wilson R.K."/>
        </authorList>
    </citation>
    <scope>NUCLEOTIDE SEQUENCE [LARGE SCALE GENOMIC DNA]</scope>
    <source>
        <strain evidence="2">GED7749B</strain>
    </source>
</reference>
<dbReference type="AlphaFoldDB" id="A0A133KGJ9"/>
<protein>
    <submittedName>
        <fullName evidence="1">Uncharacterized protein</fullName>
    </submittedName>
</protein>